<evidence type="ECO:0000313" key="4">
    <source>
        <dbReference type="EMBL" id="MFA9479315.1"/>
    </source>
</evidence>
<dbReference type="Proteomes" id="UP001575105">
    <property type="component" value="Unassembled WGS sequence"/>
</dbReference>
<protein>
    <submittedName>
        <fullName evidence="4">Glycoside hydrolase family 130 protein</fullName>
    </submittedName>
</protein>
<dbReference type="GO" id="GO:0016787">
    <property type="term" value="F:hydrolase activity"/>
    <property type="evidence" value="ECO:0007669"/>
    <property type="project" value="UniProtKB-KW"/>
</dbReference>
<comment type="caution">
    <text evidence="4">The sequence shown here is derived from an EMBL/GenBank/DDBJ whole genome shotgun (WGS) entry which is preliminary data.</text>
</comment>
<keyword evidence="5" id="KW-1185">Reference proteome</keyword>
<evidence type="ECO:0000313" key="5">
    <source>
        <dbReference type="Proteomes" id="UP001575105"/>
    </source>
</evidence>
<dbReference type="CDD" id="cd08993">
    <property type="entry name" value="GH130"/>
    <property type="match status" value="1"/>
</dbReference>
<keyword evidence="2" id="KW-0808">Transferase</keyword>
<comment type="similarity">
    <text evidence="3">Belongs to the glycosyl hydrolase 130 family.</text>
</comment>
<evidence type="ECO:0000256" key="1">
    <source>
        <dbReference type="ARBA" id="ARBA00022676"/>
    </source>
</evidence>
<name>A0ABV4U6V6_9BACT</name>
<gene>
    <name evidence="4" type="ORF">ACERK3_13570</name>
</gene>
<evidence type="ECO:0000256" key="2">
    <source>
        <dbReference type="ARBA" id="ARBA00022679"/>
    </source>
</evidence>
<dbReference type="InterPro" id="IPR007184">
    <property type="entry name" value="Mannoside_phosphorylase"/>
</dbReference>
<organism evidence="4 5">
    <name type="scientific">Natronomicrosphaera hydrolytica</name>
    <dbReference type="NCBI Taxonomy" id="3242702"/>
    <lineage>
        <taxon>Bacteria</taxon>
        <taxon>Pseudomonadati</taxon>
        <taxon>Planctomycetota</taxon>
        <taxon>Phycisphaerae</taxon>
        <taxon>Phycisphaerales</taxon>
        <taxon>Phycisphaeraceae</taxon>
        <taxon>Natronomicrosphaera</taxon>
    </lineage>
</organism>
<dbReference type="InterPro" id="IPR023296">
    <property type="entry name" value="Glyco_hydro_beta-prop_sf"/>
</dbReference>
<dbReference type="RefSeq" id="WP_425346242.1">
    <property type="nucleotide sequence ID" value="NZ_JBGUBD010000008.1"/>
</dbReference>
<dbReference type="Pfam" id="PF04041">
    <property type="entry name" value="Glyco_hydro_130"/>
    <property type="match status" value="1"/>
</dbReference>
<evidence type="ECO:0000256" key="3">
    <source>
        <dbReference type="ARBA" id="ARBA00024356"/>
    </source>
</evidence>
<reference evidence="4 5" key="1">
    <citation type="submission" date="2024-08" db="EMBL/GenBank/DDBJ databases">
        <title>Whole-genome sequencing of halo(alkali)philic microorganisms from hypersaline lakes.</title>
        <authorList>
            <person name="Sorokin D.Y."/>
            <person name="Merkel A.Y."/>
            <person name="Messina E."/>
            <person name="Yakimov M."/>
        </authorList>
    </citation>
    <scope>NUCLEOTIDE SEQUENCE [LARGE SCALE GENOMIC DNA]</scope>
    <source>
        <strain evidence="4 5">AB-hyl4</strain>
    </source>
</reference>
<proteinExistence type="inferred from homology"/>
<dbReference type="PANTHER" id="PTHR34106:SF5">
    <property type="entry name" value="GLYCOSIDASE"/>
    <property type="match status" value="1"/>
</dbReference>
<sequence>MIQRHPQNPVLTHEQVPYAATLIFNAGVCKYQGKYVMVFRNDFGRWGDVDFDGTNLGLAFSDDGLEWDVAPQPCIDRNKAVELIAPFYPHRDADKELHRFYDPRLTVIDGQVVMCFAVDTTHGLRGGIAVTDDFENWKVVHLTAPDNRNMVLFPEKIRGDYVRLERPFNEYGGPKMGAGLYGMWLSRSSDMRRWGDTSLVMTNESVPYANDKIGPGAPPIRTEKGWLCIFHAVHCDTTRSKNGWEKQWPKVYYAGLALLDIDDPTKVIGVHAEPLISPEADYETGEGKAAEEMGFRNHVIFPGGAILEDSGEVKIYYGAADSVECVAIGNVCEMLSALTSASAQALVLA</sequence>
<dbReference type="Gene3D" id="2.115.10.20">
    <property type="entry name" value="Glycosyl hydrolase domain, family 43"/>
    <property type="match status" value="1"/>
</dbReference>
<dbReference type="SUPFAM" id="SSF75005">
    <property type="entry name" value="Arabinanase/levansucrase/invertase"/>
    <property type="match status" value="1"/>
</dbReference>
<keyword evidence="1" id="KW-0328">Glycosyltransferase</keyword>
<dbReference type="PANTHER" id="PTHR34106">
    <property type="entry name" value="GLYCOSIDASE"/>
    <property type="match status" value="1"/>
</dbReference>
<accession>A0ABV4U6V6</accession>
<keyword evidence="4" id="KW-0378">Hydrolase</keyword>
<dbReference type="EMBL" id="JBGUBD010000008">
    <property type="protein sequence ID" value="MFA9479315.1"/>
    <property type="molecule type" value="Genomic_DNA"/>
</dbReference>